<proteinExistence type="predicted"/>
<evidence type="ECO:0000313" key="4">
    <source>
        <dbReference type="Proteomes" id="UP000249300"/>
    </source>
</evidence>
<evidence type="ECO:0000313" key="3">
    <source>
        <dbReference type="EMBL" id="SQH72897.1"/>
    </source>
</evidence>
<dbReference type="AlphaFoldDB" id="A0A2X4PYC4"/>
<dbReference type="EMBL" id="LS483447">
    <property type="protein sequence ID" value="SQH72897.1"/>
    <property type="molecule type" value="Genomic_DNA"/>
</dbReference>
<keyword evidence="4" id="KW-1185">Reference proteome</keyword>
<keyword evidence="2" id="KW-0812">Transmembrane</keyword>
<dbReference type="Proteomes" id="UP000249300">
    <property type="component" value="Chromosome 1"/>
</dbReference>
<sequence>MGADSVVDLAFNIVLLVATTLILSLSPLLTHTHSLLISRKRKGRAANNISCPPPSYPEKPDYLSNASKPSPYTPRTRASETKAFGSISLMIR</sequence>
<keyword evidence="2" id="KW-1133">Transmembrane helix</keyword>
<evidence type="ECO:0000256" key="2">
    <source>
        <dbReference type="SAM" id="Phobius"/>
    </source>
</evidence>
<reference evidence="3 4" key="1">
    <citation type="submission" date="2018-06" db="EMBL/GenBank/DDBJ databases">
        <authorList>
            <consortium name="Pathogen Informatics"/>
            <person name="Doyle S."/>
        </authorList>
    </citation>
    <scope>NUCLEOTIDE SEQUENCE [LARGE SCALE GENOMIC DNA]</scope>
    <source>
        <strain evidence="3 4">NCTC12858</strain>
    </source>
</reference>
<dbReference type="KEGG" id="pcre:NCTC12858_00732"/>
<protein>
    <submittedName>
        <fullName evidence="3">Uncharacterized protein</fullName>
    </submittedName>
</protein>
<evidence type="ECO:0000256" key="1">
    <source>
        <dbReference type="SAM" id="MobiDB-lite"/>
    </source>
</evidence>
<organism evidence="3 4">
    <name type="scientific">Porphyromonas crevioricanis</name>
    <dbReference type="NCBI Taxonomy" id="393921"/>
    <lineage>
        <taxon>Bacteria</taxon>
        <taxon>Pseudomonadati</taxon>
        <taxon>Bacteroidota</taxon>
        <taxon>Bacteroidia</taxon>
        <taxon>Bacteroidales</taxon>
        <taxon>Porphyromonadaceae</taxon>
        <taxon>Porphyromonas</taxon>
    </lineage>
</organism>
<name>A0A2X4PYC4_9PORP</name>
<accession>A0A2X4PYC4</accession>
<keyword evidence="2" id="KW-0472">Membrane</keyword>
<gene>
    <name evidence="3" type="ORF">NCTC12858_00732</name>
</gene>
<feature type="region of interest" description="Disordered" evidence="1">
    <location>
        <begin position="47"/>
        <end position="78"/>
    </location>
</feature>
<feature type="transmembrane region" description="Helical" evidence="2">
    <location>
        <begin position="6"/>
        <end position="30"/>
    </location>
</feature>